<accession>A0A8H5GK43</accession>
<feature type="transmembrane region" description="Helical" evidence="1">
    <location>
        <begin position="20"/>
        <end position="41"/>
    </location>
</feature>
<evidence type="ECO:0000313" key="2">
    <source>
        <dbReference type="EMBL" id="KAF5366236.1"/>
    </source>
</evidence>
<organism evidence="2 3">
    <name type="scientific">Tetrapyrgos nigripes</name>
    <dbReference type="NCBI Taxonomy" id="182062"/>
    <lineage>
        <taxon>Eukaryota</taxon>
        <taxon>Fungi</taxon>
        <taxon>Dikarya</taxon>
        <taxon>Basidiomycota</taxon>
        <taxon>Agaricomycotina</taxon>
        <taxon>Agaricomycetes</taxon>
        <taxon>Agaricomycetidae</taxon>
        <taxon>Agaricales</taxon>
        <taxon>Marasmiineae</taxon>
        <taxon>Marasmiaceae</taxon>
        <taxon>Tetrapyrgos</taxon>
    </lineage>
</organism>
<feature type="transmembrane region" description="Helical" evidence="1">
    <location>
        <begin position="91"/>
        <end position="117"/>
    </location>
</feature>
<dbReference type="Proteomes" id="UP000559256">
    <property type="component" value="Unassembled WGS sequence"/>
</dbReference>
<gene>
    <name evidence="2" type="ORF">D9758_005766</name>
</gene>
<name>A0A8H5GK43_9AGAR</name>
<keyword evidence="1" id="KW-0812">Transmembrane</keyword>
<evidence type="ECO:0000313" key="3">
    <source>
        <dbReference type="Proteomes" id="UP000559256"/>
    </source>
</evidence>
<dbReference type="AlphaFoldDB" id="A0A8H5GK43"/>
<proteinExistence type="predicted"/>
<evidence type="ECO:0000256" key="1">
    <source>
        <dbReference type="SAM" id="Phobius"/>
    </source>
</evidence>
<feature type="transmembrane region" description="Helical" evidence="1">
    <location>
        <begin position="62"/>
        <end position="85"/>
    </location>
</feature>
<reference evidence="2 3" key="1">
    <citation type="journal article" date="2020" name="ISME J.">
        <title>Uncovering the hidden diversity of litter-decomposition mechanisms in mushroom-forming fungi.</title>
        <authorList>
            <person name="Floudas D."/>
            <person name="Bentzer J."/>
            <person name="Ahren D."/>
            <person name="Johansson T."/>
            <person name="Persson P."/>
            <person name="Tunlid A."/>
        </authorList>
    </citation>
    <scope>NUCLEOTIDE SEQUENCE [LARGE SCALE GENOMIC DNA]</scope>
    <source>
        <strain evidence="2 3">CBS 291.85</strain>
    </source>
</reference>
<feature type="transmembrane region" description="Helical" evidence="1">
    <location>
        <begin position="151"/>
        <end position="174"/>
    </location>
</feature>
<keyword evidence="3" id="KW-1185">Reference proteome</keyword>
<sequence length="277" mass="29808">MPLHILDFLKPKSFFGCFPLRFGVIALSFIIMVGASIVTVTGWSQIAQLSDHPISTSNDVALYFHSITFTILAVLGLFGVLSASFQNRPMSFAYMIILPFLVILSFSSGAFVLNTIFHPKSERDITRCLNGATDELTRQVCRNGIAIIKGVAIAIYIGSWVLELYTSIIAYGYYSQLSTAALMDEANNETFEAVVAASGPSTTGATSAKTKFPAVNGPLRPEDISGPTPLTMYNSAGAPGINSGYAFSTVDASFGAGVKGGRQMIQFQPQKFERNLV</sequence>
<comment type="caution">
    <text evidence="2">The sequence shown here is derived from an EMBL/GenBank/DDBJ whole genome shotgun (WGS) entry which is preliminary data.</text>
</comment>
<dbReference type="EMBL" id="JAACJM010000024">
    <property type="protein sequence ID" value="KAF5366236.1"/>
    <property type="molecule type" value="Genomic_DNA"/>
</dbReference>
<dbReference type="OrthoDB" id="3239304at2759"/>
<protein>
    <submittedName>
        <fullName evidence="2">Uncharacterized protein</fullName>
    </submittedName>
</protein>
<keyword evidence="1" id="KW-0472">Membrane</keyword>
<keyword evidence="1" id="KW-1133">Transmembrane helix</keyword>